<accession>A0AA49A5X5</accession>
<keyword evidence="2" id="KW-1185">Reference proteome</keyword>
<evidence type="ECO:0000313" key="2">
    <source>
        <dbReference type="Proteomes" id="UP000662888"/>
    </source>
</evidence>
<proteinExistence type="predicted"/>
<dbReference type="Proteomes" id="UP000662888">
    <property type="component" value="Chromosome"/>
</dbReference>
<gene>
    <name evidence="1" type="ORF">IV454_20205</name>
</gene>
<dbReference type="EMBL" id="CP065053">
    <property type="protein sequence ID" value="QPI47883.1"/>
    <property type="molecule type" value="Genomic_DNA"/>
</dbReference>
<sequence length="56" mass="6262">MSDEQDILRALDLPEEAIPLFLAHAARFCIDHGGRRHYGELLALLARYQAAAAQDQ</sequence>
<dbReference type="RefSeq" id="WP_206087538.1">
    <property type="nucleotide sequence ID" value="NZ_CP065053.1"/>
</dbReference>
<protein>
    <submittedName>
        <fullName evidence="1">Uncharacterized protein</fullName>
    </submittedName>
</protein>
<evidence type="ECO:0000313" key="1">
    <source>
        <dbReference type="EMBL" id="QPI47883.1"/>
    </source>
</evidence>
<reference evidence="1 2" key="1">
    <citation type="submission" date="2020-11" db="EMBL/GenBank/DDBJ databases">
        <authorList>
            <person name="Sun Q."/>
        </authorList>
    </citation>
    <scope>NUCLEOTIDE SEQUENCE [LARGE SCALE GENOMIC DNA]</scope>
    <source>
        <strain evidence="1 2">P8398</strain>
    </source>
</reference>
<organism evidence="1 2">
    <name type="scientific">Massilia antarctica</name>
    <dbReference type="NCBI Taxonomy" id="2765360"/>
    <lineage>
        <taxon>Bacteria</taxon>
        <taxon>Pseudomonadati</taxon>
        <taxon>Pseudomonadota</taxon>
        <taxon>Betaproteobacteria</taxon>
        <taxon>Burkholderiales</taxon>
        <taxon>Oxalobacteraceae</taxon>
        <taxon>Telluria group</taxon>
        <taxon>Massilia</taxon>
    </lineage>
</organism>
<name>A0AA49A5X5_9BURK</name>